<comment type="caution">
    <text evidence="6">The sequence shown here is derived from an EMBL/GenBank/DDBJ whole genome shotgun (WGS) entry which is preliminary data.</text>
</comment>
<feature type="domain" description="Semialdehyde dehydrogenase NAD-binding" evidence="5">
    <location>
        <begin position="7"/>
        <end position="140"/>
    </location>
</feature>
<evidence type="ECO:0000259" key="5">
    <source>
        <dbReference type="SMART" id="SM00859"/>
    </source>
</evidence>
<name>X0WQ88_9ZZZZ</name>
<sequence length="258" mass="27286">MEDAMVRVGIINVTGYAGAELARLLYVHPEARLTGVSGRSAAGKPLAEVFPHLACHDLTIGEEVGDVDFVFSALPHAASAEAVAPLVRAGVPVVDISADFRLRDPQEYAQWYGVEHPAPDLLARAVYGLTELNREAVRTSRLIANPGCYPESALLALAPAVQEGVIGPEVIIDSKSGVSGAGRALGLTYHFAEADESVSAYGLAGHRHLPEMVQELAAMWPGTGTQEASRPKVTFTPHLIPMTRGILSTCYAPLAQGT</sequence>
<dbReference type="InterPro" id="IPR000706">
    <property type="entry name" value="AGPR_type-1"/>
</dbReference>
<dbReference type="SUPFAM" id="SSF55347">
    <property type="entry name" value="Glyceraldehyde-3-phosphate dehydrogenase-like, C-terminal domain"/>
    <property type="match status" value="1"/>
</dbReference>
<accession>X0WQ88</accession>
<keyword evidence="3" id="KW-0521">NADP</keyword>
<dbReference type="CDD" id="cd17895">
    <property type="entry name" value="AGPR_1_N"/>
    <property type="match status" value="1"/>
</dbReference>
<dbReference type="SMART" id="SM00859">
    <property type="entry name" value="Semialdhyde_dh"/>
    <property type="match status" value="1"/>
</dbReference>
<dbReference type="InterPro" id="IPR050085">
    <property type="entry name" value="AGPR"/>
</dbReference>
<evidence type="ECO:0000256" key="4">
    <source>
        <dbReference type="ARBA" id="ARBA00023002"/>
    </source>
</evidence>
<dbReference type="GO" id="GO:0070401">
    <property type="term" value="F:NADP+ binding"/>
    <property type="evidence" value="ECO:0007669"/>
    <property type="project" value="InterPro"/>
</dbReference>
<dbReference type="EMBL" id="BARS01035038">
    <property type="protein sequence ID" value="GAG14846.1"/>
    <property type="molecule type" value="Genomic_DNA"/>
</dbReference>
<dbReference type="InterPro" id="IPR036291">
    <property type="entry name" value="NAD(P)-bd_dom_sf"/>
</dbReference>
<dbReference type="PANTHER" id="PTHR32338:SF10">
    <property type="entry name" value="N-ACETYL-GAMMA-GLUTAMYL-PHOSPHATE REDUCTASE, CHLOROPLASTIC-RELATED"/>
    <property type="match status" value="1"/>
</dbReference>
<dbReference type="PANTHER" id="PTHR32338">
    <property type="entry name" value="N-ACETYL-GAMMA-GLUTAMYL-PHOSPHATE REDUCTASE, CHLOROPLASTIC-RELATED-RELATED"/>
    <property type="match status" value="1"/>
</dbReference>
<feature type="non-terminal residue" evidence="6">
    <location>
        <position position="258"/>
    </location>
</feature>
<reference evidence="6" key="1">
    <citation type="journal article" date="2014" name="Front. Microbiol.">
        <title>High frequency of phylogenetically diverse reductive dehalogenase-homologous genes in deep subseafloor sedimentary metagenomes.</title>
        <authorList>
            <person name="Kawai M."/>
            <person name="Futagami T."/>
            <person name="Toyoda A."/>
            <person name="Takaki Y."/>
            <person name="Nishi S."/>
            <person name="Hori S."/>
            <person name="Arai W."/>
            <person name="Tsubouchi T."/>
            <person name="Morono Y."/>
            <person name="Uchiyama I."/>
            <person name="Ito T."/>
            <person name="Fujiyama A."/>
            <person name="Inagaki F."/>
            <person name="Takami H."/>
        </authorList>
    </citation>
    <scope>NUCLEOTIDE SEQUENCE</scope>
    <source>
        <strain evidence="6">Expedition CK06-06</strain>
    </source>
</reference>
<dbReference type="Pfam" id="PF01118">
    <property type="entry name" value="Semialdhyde_dh"/>
    <property type="match status" value="1"/>
</dbReference>
<keyword evidence="4" id="KW-0560">Oxidoreductase</keyword>
<gene>
    <name evidence="6" type="ORF">S01H1_54048</name>
</gene>
<evidence type="ECO:0000313" key="6">
    <source>
        <dbReference type="EMBL" id="GAG14846.1"/>
    </source>
</evidence>
<keyword evidence="2" id="KW-0028">Amino-acid biosynthesis</keyword>
<proteinExistence type="predicted"/>
<evidence type="ECO:0000256" key="2">
    <source>
        <dbReference type="ARBA" id="ARBA00022605"/>
    </source>
</evidence>
<dbReference type="GO" id="GO:0003942">
    <property type="term" value="F:N-acetyl-gamma-glutamyl-phosphate reductase activity"/>
    <property type="evidence" value="ECO:0007669"/>
    <property type="project" value="InterPro"/>
</dbReference>
<dbReference type="GO" id="GO:0006526">
    <property type="term" value="P:L-arginine biosynthetic process"/>
    <property type="evidence" value="ECO:0007669"/>
    <property type="project" value="UniProtKB-KW"/>
</dbReference>
<dbReference type="InterPro" id="IPR058924">
    <property type="entry name" value="AGPR_dimerisation_dom"/>
</dbReference>
<protein>
    <recommendedName>
        <fullName evidence="5">Semialdehyde dehydrogenase NAD-binding domain-containing protein</fullName>
    </recommendedName>
</protein>
<organism evidence="6">
    <name type="scientific">marine sediment metagenome</name>
    <dbReference type="NCBI Taxonomy" id="412755"/>
    <lineage>
        <taxon>unclassified sequences</taxon>
        <taxon>metagenomes</taxon>
        <taxon>ecological metagenomes</taxon>
    </lineage>
</organism>
<dbReference type="NCBIfam" id="TIGR01850">
    <property type="entry name" value="argC"/>
    <property type="match status" value="1"/>
</dbReference>
<dbReference type="SUPFAM" id="SSF51735">
    <property type="entry name" value="NAD(P)-binding Rossmann-fold domains"/>
    <property type="match status" value="1"/>
</dbReference>
<dbReference type="Gene3D" id="3.40.50.720">
    <property type="entry name" value="NAD(P)-binding Rossmann-like Domain"/>
    <property type="match status" value="1"/>
</dbReference>
<dbReference type="GO" id="GO:0051287">
    <property type="term" value="F:NAD binding"/>
    <property type="evidence" value="ECO:0007669"/>
    <property type="project" value="InterPro"/>
</dbReference>
<keyword evidence="1" id="KW-0055">Arginine biosynthesis</keyword>
<evidence type="ECO:0000256" key="3">
    <source>
        <dbReference type="ARBA" id="ARBA00022857"/>
    </source>
</evidence>
<dbReference type="AlphaFoldDB" id="X0WQ88"/>
<dbReference type="Pfam" id="PF22698">
    <property type="entry name" value="Semialdhyde_dhC_1"/>
    <property type="match status" value="1"/>
</dbReference>
<dbReference type="InterPro" id="IPR000534">
    <property type="entry name" value="Semialdehyde_DH_NAD-bd"/>
</dbReference>
<evidence type="ECO:0000256" key="1">
    <source>
        <dbReference type="ARBA" id="ARBA00022571"/>
    </source>
</evidence>